<accession>A0A382F330</accession>
<sequence>VVSSCGGPEYQWTLYNETGLDITKRYVQLNKEIYTGFVLKLQPNQKDTLSISFYNKGLKAGVWKKFYTNGGLMEIRMFKNGKKIGQYLGYYMNGEKAFEYNFKDGEYHGKRYEWKKDGSLLRESNYENGYEKGSQKIWWADGRVKSNYVIKNNRRYGLLGIKNCVNVSDSIFAN</sequence>
<dbReference type="EMBL" id="UINC01047390">
    <property type="protein sequence ID" value="SVB56613.1"/>
    <property type="molecule type" value="Genomic_DNA"/>
</dbReference>
<dbReference type="SUPFAM" id="SSF82185">
    <property type="entry name" value="Histone H3 K4-specific methyltransferase SET7/9 N-terminal domain"/>
    <property type="match status" value="1"/>
</dbReference>
<name>A0A382F330_9ZZZZ</name>
<proteinExistence type="predicted"/>
<dbReference type="AlphaFoldDB" id="A0A382F330"/>
<evidence type="ECO:0008006" key="2">
    <source>
        <dbReference type="Google" id="ProtNLM"/>
    </source>
</evidence>
<dbReference type="Gene3D" id="3.90.930.1">
    <property type="match status" value="1"/>
</dbReference>
<gene>
    <name evidence="1" type="ORF">METZ01_LOCUS209467</name>
</gene>
<protein>
    <recommendedName>
        <fullName evidence="2">Toxin-antitoxin system YwqK family antitoxin</fullName>
    </recommendedName>
</protein>
<feature type="non-terminal residue" evidence="1">
    <location>
        <position position="1"/>
    </location>
</feature>
<reference evidence="1" key="1">
    <citation type="submission" date="2018-05" db="EMBL/GenBank/DDBJ databases">
        <authorList>
            <person name="Lanie J.A."/>
            <person name="Ng W.-L."/>
            <person name="Kazmierczak K.M."/>
            <person name="Andrzejewski T.M."/>
            <person name="Davidsen T.M."/>
            <person name="Wayne K.J."/>
            <person name="Tettelin H."/>
            <person name="Glass J.I."/>
            <person name="Rusch D."/>
            <person name="Podicherti R."/>
            <person name="Tsui H.-C.T."/>
            <person name="Winkler M.E."/>
        </authorList>
    </citation>
    <scope>NUCLEOTIDE SEQUENCE</scope>
</reference>
<organism evidence="1">
    <name type="scientific">marine metagenome</name>
    <dbReference type="NCBI Taxonomy" id="408172"/>
    <lineage>
        <taxon>unclassified sequences</taxon>
        <taxon>metagenomes</taxon>
        <taxon>ecological metagenomes</taxon>
    </lineage>
</organism>
<evidence type="ECO:0000313" key="1">
    <source>
        <dbReference type="EMBL" id="SVB56613.1"/>
    </source>
</evidence>